<reference evidence="2" key="1">
    <citation type="submission" date="2018-12" db="EMBL/GenBank/DDBJ databases">
        <title>Dusodibacter welbiota gen. nov., sp. nov., isolated from human faeces and emended description of the Oscillibacter genus.</title>
        <authorList>
            <person name="Le Roy T."/>
            <person name="Van der Smissen P."/>
            <person name="Delzenne N."/>
            <person name="Muccioli G."/>
            <person name="Collet J.F."/>
            <person name="Cani P.D."/>
        </authorList>
    </citation>
    <scope>NUCLEOTIDE SEQUENCE [LARGE SCALE GENOMIC DNA]</scope>
    <source>
        <strain evidence="2">J115</strain>
    </source>
</reference>
<gene>
    <name evidence="1" type="ORF">EIO64_13655</name>
</gene>
<dbReference type="GeneID" id="89521652"/>
<protein>
    <submittedName>
        <fullName evidence="1">Terminase small subunit</fullName>
    </submittedName>
</protein>
<evidence type="ECO:0000313" key="2">
    <source>
        <dbReference type="Proteomes" id="UP000298642"/>
    </source>
</evidence>
<keyword evidence="2" id="KW-1185">Reference proteome</keyword>
<evidence type="ECO:0000313" key="1">
    <source>
        <dbReference type="EMBL" id="QCI60126.1"/>
    </source>
</evidence>
<accession>A0A4D7AWB8</accession>
<dbReference type="EMBL" id="CP034413">
    <property type="protein sequence ID" value="QCI60126.1"/>
    <property type="molecule type" value="Genomic_DNA"/>
</dbReference>
<dbReference type="RefSeq" id="WP_021748507.1">
    <property type="nucleotide sequence ID" value="NZ_CAUWCU010000001.1"/>
</dbReference>
<organism evidence="1 2">
    <name type="scientific">Dysosmobacter welbionis</name>
    <dbReference type="NCBI Taxonomy" id="2093857"/>
    <lineage>
        <taxon>Bacteria</taxon>
        <taxon>Bacillati</taxon>
        <taxon>Bacillota</taxon>
        <taxon>Clostridia</taxon>
        <taxon>Eubacteriales</taxon>
        <taxon>Oscillospiraceae</taxon>
        <taxon>Dysosmobacter</taxon>
    </lineage>
</organism>
<dbReference type="InterPro" id="IPR005335">
    <property type="entry name" value="Terminase_ssu"/>
</dbReference>
<dbReference type="KEGG" id="obj:EIO64_13655"/>
<dbReference type="GO" id="GO:0051276">
    <property type="term" value="P:chromosome organization"/>
    <property type="evidence" value="ECO:0007669"/>
    <property type="project" value="InterPro"/>
</dbReference>
<sequence length="154" mass="16882">MEKLKGQAEAFCRKYLQCMDPDQAAAMAGCADGYAVLETKMVRRRLERMREAAAGQVHREDVVRRLAQLAFGRVNDAARLALHSEEADLETLDLSAVAELKVTDKGGVEVKLIDRIRALEALYGLLSEEKAEGAGELYRVLTEAAGEEGGWDDG</sequence>
<name>A0A4D7AWB8_9FIRM</name>
<proteinExistence type="predicted"/>
<dbReference type="Proteomes" id="UP000298642">
    <property type="component" value="Chromosome"/>
</dbReference>
<dbReference type="Pfam" id="PF03592">
    <property type="entry name" value="Terminase_2"/>
    <property type="match status" value="1"/>
</dbReference>
<dbReference type="AlphaFoldDB" id="A0A4D7AWB8"/>